<gene>
    <name evidence="5" type="ORF">MRX98_16215</name>
</gene>
<evidence type="ECO:0000256" key="2">
    <source>
        <dbReference type="ARBA" id="ARBA00023012"/>
    </source>
</evidence>
<dbReference type="SUPFAM" id="SSF52172">
    <property type="entry name" value="CheY-like"/>
    <property type="match status" value="1"/>
</dbReference>
<evidence type="ECO:0000256" key="3">
    <source>
        <dbReference type="PROSITE-ProRule" id="PRU00169"/>
    </source>
</evidence>
<dbReference type="PANTHER" id="PTHR44591">
    <property type="entry name" value="STRESS RESPONSE REGULATOR PROTEIN 1"/>
    <property type="match status" value="1"/>
</dbReference>
<feature type="modified residue" description="4-aspartylphosphate" evidence="3">
    <location>
        <position position="57"/>
    </location>
</feature>
<dbReference type="CDD" id="cd00156">
    <property type="entry name" value="REC"/>
    <property type="match status" value="1"/>
</dbReference>
<accession>A0AA41R6K9</accession>
<keyword evidence="6" id="KW-1185">Reference proteome</keyword>
<dbReference type="Pfam" id="PF00072">
    <property type="entry name" value="Response_reg"/>
    <property type="match status" value="1"/>
</dbReference>
<dbReference type="GO" id="GO:0000160">
    <property type="term" value="P:phosphorelay signal transduction system"/>
    <property type="evidence" value="ECO:0007669"/>
    <property type="project" value="UniProtKB-KW"/>
</dbReference>
<sequence>MGPPFKVLIIEDTEEVLSALCKYFRQKGYEVLSAANGLDGLKVIENEKEGLDLIITDLVLPNISGVAVIAIVKKKHPHLPVIAITGWGEHPEALAKEAKADLVMEKPFKLPELEQAAQKLLNK</sequence>
<dbReference type="SMART" id="SM00448">
    <property type="entry name" value="REC"/>
    <property type="match status" value="1"/>
</dbReference>
<evidence type="ECO:0000259" key="4">
    <source>
        <dbReference type="PROSITE" id="PS50110"/>
    </source>
</evidence>
<dbReference type="PROSITE" id="PS50110">
    <property type="entry name" value="RESPONSE_REGULATORY"/>
    <property type="match status" value="1"/>
</dbReference>
<evidence type="ECO:0000313" key="6">
    <source>
        <dbReference type="Proteomes" id="UP001165427"/>
    </source>
</evidence>
<dbReference type="InterPro" id="IPR001789">
    <property type="entry name" value="Sig_transdc_resp-reg_receiver"/>
</dbReference>
<reference evidence="5" key="1">
    <citation type="submission" date="2022-04" db="EMBL/GenBank/DDBJ databases">
        <title>Desulfatitalea alkaliphila sp. nov., a novel anaerobic sulfate-reducing bacterium isolated from terrestrial mud volcano, Taman Peninsula, Russia.</title>
        <authorList>
            <person name="Khomyakova M.A."/>
            <person name="Merkel A.Y."/>
            <person name="Slobodkin A.I."/>
        </authorList>
    </citation>
    <scope>NUCLEOTIDE SEQUENCE</scope>
    <source>
        <strain evidence="5">M08but</strain>
    </source>
</reference>
<keyword evidence="2" id="KW-0902">Two-component regulatory system</keyword>
<name>A0AA41R6K9_9BACT</name>
<organism evidence="5 6">
    <name type="scientific">Desulfatitalea alkaliphila</name>
    <dbReference type="NCBI Taxonomy" id="2929485"/>
    <lineage>
        <taxon>Bacteria</taxon>
        <taxon>Pseudomonadati</taxon>
        <taxon>Thermodesulfobacteriota</taxon>
        <taxon>Desulfobacteria</taxon>
        <taxon>Desulfobacterales</taxon>
        <taxon>Desulfosarcinaceae</taxon>
        <taxon>Desulfatitalea</taxon>
    </lineage>
</organism>
<evidence type="ECO:0000313" key="5">
    <source>
        <dbReference type="EMBL" id="MCJ8502130.1"/>
    </source>
</evidence>
<dbReference type="EMBL" id="JALJRB010000021">
    <property type="protein sequence ID" value="MCJ8502130.1"/>
    <property type="molecule type" value="Genomic_DNA"/>
</dbReference>
<dbReference type="InterPro" id="IPR050595">
    <property type="entry name" value="Bact_response_regulator"/>
</dbReference>
<dbReference type="AlphaFoldDB" id="A0AA41R6K9"/>
<dbReference type="PANTHER" id="PTHR44591:SF14">
    <property type="entry name" value="PROTEIN PILG"/>
    <property type="match status" value="1"/>
</dbReference>
<dbReference type="Proteomes" id="UP001165427">
    <property type="component" value="Unassembled WGS sequence"/>
</dbReference>
<proteinExistence type="predicted"/>
<feature type="domain" description="Response regulatory" evidence="4">
    <location>
        <begin position="6"/>
        <end position="121"/>
    </location>
</feature>
<dbReference type="RefSeq" id="WP_246912260.1">
    <property type="nucleotide sequence ID" value="NZ_JALJRB010000021.1"/>
</dbReference>
<comment type="caution">
    <text evidence="5">The sequence shown here is derived from an EMBL/GenBank/DDBJ whole genome shotgun (WGS) entry which is preliminary data.</text>
</comment>
<dbReference type="InterPro" id="IPR011006">
    <property type="entry name" value="CheY-like_superfamily"/>
</dbReference>
<evidence type="ECO:0000256" key="1">
    <source>
        <dbReference type="ARBA" id="ARBA00022553"/>
    </source>
</evidence>
<dbReference type="Gene3D" id="3.40.50.2300">
    <property type="match status" value="1"/>
</dbReference>
<protein>
    <submittedName>
        <fullName evidence="5">Response regulator</fullName>
    </submittedName>
</protein>
<keyword evidence="1 3" id="KW-0597">Phosphoprotein</keyword>